<feature type="region of interest" description="Disordered" evidence="1">
    <location>
        <begin position="1"/>
        <end position="62"/>
    </location>
</feature>
<evidence type="ECO:0000313" key="2">
    <source>
        <dbReference type="EMBL" id="PON76843.1"/>
    </source>
</evidence>
<comment type="caution">
    <text evidence="2">The sequence shown here is derived from an EMBL/GenBank/DDBJ whole genome shotgun (WGS) entry which is preliminary data.</text>
</comment>
<evidence type="ECO:0000313" key="3">
    <source>
        <dbReference type="Proteomes" id="UP000237105"/>
    </source>
</evidence>
<feature type="non-terminal residue" evidence="2">
    <location>
        <position position="62"/>
    </location>
</feature>
<organism evidence="2 3">
    <name type="scientific">Parasponia andersonii</name>
    <name type="common">Sponia andersonii</name>
    <dbReference type="NCBI Taxonomy" id="3476"/>
    <lineage>
        <taxon>Eukaryota</taxon>
        <taxon>Viridiplantae</taxon>
        <taxon>Streptophyta</taxon>
        <taxon>Embryophyta</taxon>
        <taxon>Tracheophyta</taxon>
        <taxon>Spermatophyta</taxon>
        <taxon>Magnoliopsida</taxon>
        <taxon>eudicotyledons</taxon>
        <taxon>Gunneridae</taxon>
        <taxon>Pentapetalae</taxon>
        <taxon>rosids</taxon>
        <taxon>fabids</taxon>
        <taxon>Rosales</taxon>
        <taxon>Cannabaceae</taxon>
        <taxon>Parasponia</taxon>
    </lineage>
</organism>
<dbReference type="EMBL" id="JXTB01000016">
    <property type="protein sequence ID" value="PON76843.1"/>
    <property type="molecule type" value="Genomic_DNA"/>
</dbReference>
<accession>A0A2P5DU72</accession>
<dbReference type="AlphaFoldDB" id="A0A2P5DU72"/>
<gene>
    <name evidence="2" type="ORF">PanWU01x14_031630</name>
</gene>
<proteinExistence type="predicted"/>
<dbReference type="Proteomes" id="UP000237105">
    <property type="component" value="Unassembled WGS sequence"/>
</dbReference>
<keyword evidence="3" id="KW-1185">Reference proteome</keyword>
<reference evidence="3" key="1">
    <citation type="submission" date="2016-06" db="EMBL/GenBank/DDBJ databases">
        <title>Parallel loss of symbiosis genes in relatives of nitrogen-fixing non-legume Parasponia.</title>
        <authorList>
            <person name="Van Velzen R."/>
            <person name="Holmer R."/>
            <person name="Bu F."/>
            <person name="Rutten L."/>
            <person name="Van Zeijl A."/>
            <person name="Liu W."/>
            <person name="Santuari L."/>
            <person name="Cao Q."/>
            <person name="Sharma T."/>
            <person name="Shen D."/>
            <person name="Roswanjaya Y."/>
            <person name="Wardhani T."/>
            <person name="Kalhor M.S."/>
            <person name="Jansen J."/>
            <person name="Van den Hoogen J."/>
            <person name="Gungor B."/>
            <person name="Hartog M."/>
            <person name="Hontelez J."/>
            <person name="Verver J."/>
            <person name="Yang W.-C."/>
            <person name="Schijlen E."/>
            <person name="Repin R."/>
            <person name="Schilthuizen M."/>
            <person name="Schranz E."/>
            <person name="Heidstra R."/>
            <person name="Miyata K."/>
            <person name="Fedorova E."/>
            <person name="Kohlen W."/>
            <person name="Bisseling T."/>
            <person name="Smit S."/>
            <person name="Geurts R."/>
        </authorList>
    </citation>
    <scope>NUCLEOTIDE SEQUENCE [LARGE SCALE GENOMIC DNA]</scope>
    <source>
        <strain evidence="3">cv. WU1-14</strain>
    </source>
</reference>
<feature type="compositionally biased region" description="Basic and acidic residues" evidence="1">
    <location>
        <begin position="50"/>
        <end position="62"/>
    </location>
</feature>
<sequence length="62" mass="7363">MESPTENDGHSSRLRSENEVADQERWLESLAEIGERSHRPRTMDGAARQSRREREREREELL</sequence>
<name>A0A2P5DU72_PARAD</name>
<feature type="compositionally biased region" description="Basic and acidic residues" evidence="1">
    <location>
        <begin position="7"/>
        <end position="37"/>
    </location>
</feature>
<protein>
    <submittedName>
        <fullName evidence="2">Uncharacterized protein</fullName>
    </submittedName>
</protein>
<evidence type="ECO:0000256" key="1">
    <source>
        <dbReference type="SAM" id="MobiDB-lite"/>
    </source>
</evidence>